<sequence length="438" mass="49860">MSTVEGSEGEIEGCTVAKSLIRITNVVVIYGFVICIVYERNGALLSLNLIFLEVFYLHNRSETTNRSLKRRLHATANLCDFYNIFCDVVYEWRSKENGEDHRCSKGIAEMVFPSVNILKHALSVYTIEAFLRFEKEFIDAASHNYKEVDGSTSNRSFEVWGFRVTSEFPGDKSYEVHHIVTFNEEEGIIYCTCQMFTEVGMLCSHFLRVLHACCVNQVPDKYINKRWCKGIKDGQNLDVGISNGKEPMVCSSVWKMQMIRKMNSLITASQSNFNAKAHCEKFFTELKKLIEFDIGSIHCEQDGKEKNLDLPQNMLNPPGSRQKGVTNKRFKSIVEKKCDQVKRRKSKKMAMNDVDCSTSTPQVFFIWFDASSSCPSSSCPSYTEMMRQGAFPLLSSQPTYYFGPSNGSSVVMPMMIPSISHQLRTDIFLANASHDDKH</sequence>
<keyword evidence="1" id="KW-0863">Zinc-finger</keyword>
<dbReference type="Proteomes" id="UP001153076">
    <property type="component" value="Unassembled WGS sequence"/>
</dbReference>
<dbReference type="GO" id="GO:0008270">
    <property type="term" value="F:zinc ion binding"/>
    <property type="evidence" value="ECO:0007669"/>
    <property type="project" value="UniProtKB-KW"/>
</dbReference>
<proteinExistence type="predicted"/>
<gene>
    <name evidence="3" type="ORF">Cgig2_027296</name>
</gene>
<dbReference type="AlphaFoldDB" id="A0A9Q1GNW1"/>
<comment type="caution">
    <text evidence="3">The sequence shown here is derived from an EMBL/GenBank/DDBJ whole genome shotgun (WGS) entry which is preliminary data.</text>
</comment>
<dbReference type="InterPro" id="IPR007527">
    <property type="entry name" value="Znf_SWIM"/>
</dbReference>
<evidence type="ECO:0000259" key="2">
    <source>
        <dbReference type="PROSITE" id="PS50966"/>
    </source>
</evidence>
<dbReference type="OrthoDB" id="2402896at2759"/>
<dbReference type="EMBL" id="JAKOGI010002454">
    <property type="protein sequence ID" value="KAJ8421973.1"/>
    <property type="molecule type" value="Genomic_DNA"/>
</dbReference>
<evidence type="ECO:0000256" key="1">
    <source>
        <dbReference type="PROSITE-ProRule" id="PRU00325"/>
    </source>
</evidence>
<dbReference type="PANTHER" id="PTHR47718">
    <property type="entry name" value="OS01G0519700 PROTEIN"/>
    <property type="match status" value="1"/>
</dbReference>
<keyword evidence="1" id="KW-0479">Metal-binding</keyword>
<accession>A0A9Q1GNW1</accession>
<protein>
    <recommendedName>
        <fullName evidence="2">SWIM-type domain-containing protein</fullName>
    </recommendedName>
</protein>
<evidence type="ECO:0000313" key="4">
    <source>
        <dbReference type="Proteomes" id="UP001153076"/>
    </source>
</evidence>
<dbReference type="PANTHER" id="PTHR47718:SF17">
    <property type="entry name" value="PROTEIN FAR1-RELATED SEQUENCE 5-LIKE"/>
    <property type="match status" value="1"/>
</dbReference>
<organism evidence="3 4">
    <name type="scientific">Carnegiea gigantea</name>
    <dbReference type="NCBI Taxonomy" id="171969"/>
    <lineage>
        <taxon>Eukaryota</taxon>
        <taxon>Viridiplantae</taxon>
        <taxon>Streptophyta</taxon>
        <taxon>Embryophyta</taxon>
        <taxon>Tracheophyta</taxon>
        <taxon>Spermatophyta</taxon>
        <taxon>Magnoliopsida</taxon>
        <taxon>eudicotyledons</taxon>
        <taxon>Gunneridae</taxon>
        <taxon>Pentapetalae</taxon>
        <taxon>Caryophyllales</taxon>
        <taxon>Cactineae</taxon>
        <taxon>Cactaceae</taxon>
        <taxon>Cactoideae</taxon>
        <taxon>Echinocereeae</taxon>
        <taxon>Carnegiea</taxon>
    </lineage>
</organism>
<dbReference type="PROSITE" id="PS50966">
    <property type="entry name" value="ZF_SWIM"/>
    <property type="match status" value="1"/>
</dbReference>
<evidence type="ECO:0000313" key="3">
    <source>
        <dbReference type="EMBL" id="KAJ8421973.1"/>
    </source>
</evidence>
<keyword evidence="4" id="KW-1185">Reference proteome</keyword>
<keyword evidence="1" id="KW-0862">Zinc</keyword>
<name>A0A9Q1GNW1_9CARY</name>
<reference evidence="3" key="1">
    <citation type="submission" date="2022-04" db="EMBL/GenBank/DDBJ databases">
        <title>Carnegiea gigantea Genome sequencing and assembly v2.</title>
        <authorList>
            <person name="Copetti D."/>
            <person name="Sanderson M.J."/>
            <person name="Burquez A."/>
            <person name="Wojciechowski M.F."/>
        </authorList>
    </citation>
    <scope>NUCLEOTIDE SEQUENCE</scope>
    <source>
        <strain evidence="3">SGP5-SGP5p</strain>
        <tissue evidence="3">Aerial part</tissue>
    </source>
</reference>
<feature type="domain" description="SWIM-type" evidence="2">
    <location>
        <begin position="176"/>
        <end position="214"/>
    </location>
</feature>